<dbReference type="Proteomes" id="UP000824890">
    <property type="component" value="Unassembled WGS sequence"/>
</dbReference>
<sequence length="97" mass="11135">MGDHCMVIAGEWTSGDSRWNFAIDKEIMSRIVPVFPGMPLIELQNNVVNEFFTVWLRHLRGQRCGEDRNVTVDNNSVVAMEEMLSLDYRVQVNGKGY</sequence>
<protein>
    <submittedName>
        <fullName evidence="1">Uncharacterized protein</fullName>
    </submittedName>
</protein>
<dbReference type="EMBL" id="JAGKQM010000012">
    <property type="protein sequence ID" value="KAH0899457.1"/>
    <property type="molecule type" value="Genomic_DNA"/>
</dbReference>
<comment type="caution">
    <text evidence="1">The sequence shown here is derived from an EMBL/GenBank/DDBJ whole genome shotgun (WGS) entry which is preliminary data.</text>
</comment>
<organism evidence="1 2">
    <name type="scientific">Brassica napus</name>
    <name type="common">Rape</name>
    <dbReference type="NCBI Taxonomy" id="3708"/>
    <lineage>
        <taxon>Eukaryota</taxon>
        <taxon>Viridiplantae</taxon>
        <taxon>Streptophyta</taxon>
        <taxon>Embryophyta</taxon>
        <taxon>Tracheophyta</taxon>
        <taxon>Spermatophyta</taxon>
        <taxon>Magnoliopsida</taxon>
        <taxon>eudicotyledons</taxon>
        <taxon>Gunneridae</taxon>
        <taxon>Pentapetalae</taxon>
        <taxon>rosids</taxon>
        <taxon>malvids</taxon>
        <taxon>Brassicales</taxon>
        <taxon>Brassicaceae</taxon>
        <taxon>Brassiceae</taxon>
        <taxon>Brassica</taxon>
    </lineage>
</organism>
<name>A0ABQ8B3T8_BRANA</name>
<evidence type="ECO:0000313" key="2">
    <source>
        <dbReference type="Proteomes" id="UP000824890"/>
    </source>
</evidence>
<gene>
    <name evidence="1" type="ORF">HID58_049025</name>
</gene>
<reference evidence="1 2" key="1">
    <citation type="submission" date="2021-05" db="EMBL/GenBank/DDBJ databases">
        <title>Genome Assembly of Synthetic Allotetraploid Brassica napus Reveals Homoeologous Exchanges between Subgenomes.</title>
        <authorList>
            <person name="Davis J.T."/>
        </authorList>
    </citation>
    <scope>NUCLEOTIDE SEQUENCE [LARGE SCALE GENOMIC DNA]</scope>
    <source>
        <strain evidence="2">cv. Da-Ae</strain>
        <tissue evidence="1">Seedling</tissue>
    </source>
</reference>
<proteinExistence type="predicted"/>
<evidence type="ECO:0000313" key="1">
    <source>
        <dbReference type="EMBL" id="KAH0899457.1"/>
    </source>
</evidence>
<keyword evidence="2" id="KW-1185">Reference proteome</keyword>
<accession>A0ABQ8B3T8</accession>